<feature type="region of interest" description="Disordered" evidence="2">
    <location>
        <begin position="865"/>
        <end position="895"/>
    </location>
</feature>
<dbReference type="Pfam" id="PF00078">
    <property type="entry name" value="RVT_1"/>
    <property type="match status" value="1"/>
</dbReference>
<dbReference type="EMBL" id="JABDTM020000068">
    <property type="protein sequence ID" value="KAH0822735.1"/>
    <property type="molecule type" value="Genomic_DNA"/>
</dbReference>
<evidence type="ECO:0000259" key="3">
    <source>
        <dbReference type="PROSITE" id="PS50158"/>
    </source>
</evidence>
<sequence>MGLVSPEHTLSFARDNGEVWTADSQPSQSPLPSPASGSPLTHPAAVSPAVTDADQTSPLTPLPAGFLGETNDRYDHLVYPILVSLRDGVAGQRRLRCRSDILRLVSQAIDSPMEMWGDIIDALIVVLFPAEERVKAKRRAGAPLSRAGPTEGLNRSQRKAAAYKKMQDLYSRHPRLLADLIASGSSIEDDPSFPGLGEIMTVHGSNFESDSKPDTEDPVRVPMTSPARHLRGYLAVSAPGLNGITVEKVIKAPDVALLILFNMVLVSAYHPVEWRTMRTMMDRLSVDGRACSLNKNQRGFVRIDGTLSNVLVLQSFLDYNSAKRRRHALASLDLRKAFDSVSHHSVARRGPFEPLTLRYGSRRAAGAAGGFGFGAEVSGGVRCPGMAFADDFVLLAETPSELQRALDLSAAFFQRRGMVLNPLKSRVLVRTRVSGSVIPVCSPGLTVGSAPIPPVDKYLGMIFDTSGVMRPCLTNYPAWLQRLLACPLKPQQKINILRTYLLPRLFYGLQNSRISAASLKSVDRVTRHYVKKILHMHLHTQDSFIHAPFREGGLGITELRITIPNVFRSRIRKLGDAAAGNPVIVAALSSATVARLLGRLDAMCGDIPPRKHYHRAISGGFFSAGLQQSSADGASRHWISHPPKGCAAVATKSTDLKKVAIERAKAKPQTTIFVSSKKGEDIKKVKETFVKSVDPIKEKIQIKAIKSVGKALIVETQSDTDAKKLIEHKKLKDLKCETAKKKKLLLLLYGVQQDLSNEHITDCIYEQNFSEHTTKPEFMEQFKIRFRQGPKDKTTVNIIAEVGPKLRNVALAQKRLFIGFRSVDVRDYLVVVKCNKCQDLGHIAKYCKEEKTICAHCGKKDHMASECPDKAKPKANENTPPGTSGLHGDLQGASGPYCTNQDRAPDASTFYEGLEDTLRLSRLEEERVLVAALRLIIRLQPRGKHIAFPVPQAVDRIQLKSYNLPTDERALLELLHRVYQRRGEILDLDTLHDDFEPYVRNGKIPGMPITAQQILAQNNAMSAIIIFNNKMRATTLTNLCGTHCNCIELSTGSGRWILINQYYQFADSIEEHTTKTREIVQKYSNEPLIITADVNAKSVLWHNNITDEKGELLELFLAETGLEVVNKSNNPPTYQGRARAQTNIDITFANNKIYDRISEWKVLEGKTVSDHNLIIMTIRGSLDTNSTPNANRALKYNIRKTNWPLAKAAYNGMEPVTGDTPDGLAKSLSEKFKRALDTAVPKITPKLSISNKPWTGELTVLRKRARRLRKMYQSSITDEERAMRLAAYRDAKETYARRLFELKMRSWEEFVEEKLKTDAWGIPYKIVANKIRSPTVLSTWRRQDGLYTNNWRESVDLLMQTLLPSDNPETEELEQKEMRSKMIAPYAREADLAPPLTQEEVRAAIYKLKKKKAPGPDGIQAEALHNLIACAIPDLCKVYEACLKEGKFTKIWKRADVIILKKGDDKDPTKPKSYRPICLLDNLGKVLERIICSRLATHREATGLNPNQYGFRKGKSTEDAINQGSICGPIFWDIVMDNLLTHITTGGDAVSAIAYADDLVILLQGESRKELESLGMRAIEKTNTWCKLNKMEIAVQKTTMLMLKGVLQRDPIIKLNNQSIKRSKTAKYLGVQLDKKLNFATHIEDMCNRSIKTMHNILSLSSRQYKIPINIAQIYLSGVFSAIIGYSASVWAHRLLSVMPRLAVRRAHRGVLVRFVGAFASTSYEALAIVTDTLPIDYQIRQRAAIYWLRKGNQERVANVLGRQANTNRQIKQIIKSLWEEEWLASVKGARPRSFFPTLQHRQDMIHIVPTQGMVHYLTGHGPYPAHLLKLNLRDNDTCSCGEQGTPEHIVLRCATGDPIAIQLRLELENMDTIEILRDMNKAEILNKLANRISQLEYQKYTARH</sequence>
<feature type="domain" description="CCHC-type" evidence="3">
    <location>
        <begin position="854"/>
        <end position="869"/>
    </location>
</feature>
<organism evidence="4 5">
    <name type="scientific">Tenebrio molitor</name>
    <name type="common">Yellow mealworm beetle</name>
    <dbReference type="NCBI Taxonomy" id="7067"/>
    <lineage>
        <taxon>Eukaryota</taxon>
        <taxon>Metazoa</taxon>
        <taxon>Ecdysozoa</taxon>
        <taxon>Arthropoda</taxon>
        <taxon>Hexapoda</taxon>
        <taxon>Insecta</taxon>
        <taxon>Pterygota</taxon>
        <taxon>Neoptera</taxon>
        <taxon>Endopterygota</taxon>
        <taxon>Coleoptera</taxon>
        <taxon>Polyphaga</taxon>
        <taxon>Cucujiformia</taxon>
        <taxon>Tenebrionidae</taxon>
        <taxon>Tenebrio</taxon>
    </lineage>
</organism>
<gene>
    <name evidence="4" type="ORF">GEV33_000057</name>
</gene>
<dbReference type="GO" id="GO:0003824">
    <property type="term" value="F:catalytic activity"/>
    <property type="evidence" value="ECO:0007669"/>
    <property type="project" value="InterPro"/>
</dbReference>
<feature type="region of interest" description="Disordered" evidence="2">
    <location>
        <begin position="15"/>
        <end position="64"/>
    </location>
</feature>
<reference evidence="4" key="2">
    <citation type="submission" date="2021-08" db="EMBL/GenBank/DDBJ databases">
        <authorList>
            <person name="Eriksson T."/>
        </authorList>
    </citation>
    <scope>NUCLEOTIDE SEQUENCE</scope>
    <source>
        <strain evidence="4">Stoneville</strain>
        <tissue evidence="4">Whole head</tissue>
    </source>
</reference>
<feature type="compositionally biased region" description="Low complexity" evidence="2">
    <location>
        <begin position="24"/>
        <end position="40"/>
    </location>
</feature>
<dbReference type="InterPro" id="IPR000477">
    <property type="entry name" value="RT_dom"/>
</dbReference>
<reference evidence="4" key="1">
    <citation type="journal article" date="2020" name="J Insects Food Feed">
        <title>The yellow mealworm (Tenebrio molitor) genome: a resource for the emerging insects as food and feed industry.</title>
        <authorList>
            <person name="Eriksson T."/>
            <person name="Andere A."/>
            <person name="Kelstrup H."/>
            <person name="Emery V."/>
            <person name="Picard C."/>
        </authorList>
    </citation>
    <scope>NUCLEOTIDE SEQUENCE</scope>
    <source>
        <strain evidence="4">Stoneville</strain>
        <tissue evidence="4">Whole head</tissue>
    </source>
</reference>
<evidence type="ECO:0000256" key="2">
    <source>
        <dbReference type="SAM" id="MobiDB-lite"/>
    </source>
</evidence>
<dbReference type="SUPFAM" id="SSF57756">
    <property type="entry name" value="Retrovirus zinc finger-like domains"/>
    <property type="match status" value="1"/>
</dbReference>
<dbReference type="CDD" id="cd01650">
    <property type="entry name" value="RT_nLTR_like"/>
    <property type="match status" value="1"/>
</dbReference>
<dbReference type="Gene3D" id="4.10.60.10">
    <property type="entry name" value="Zinc finger, CCHC-type"/>
    <property type="match status" value="1"/>
</dbReference>
<dbReference type="Proteomes" id="UP000719412">
    <property type="component" value="Unassembled WGS sequence"/>
</dbReference>
<dbReference type="PROSITE" id="PS50158">
    <property type="entry name" value="ZF_CCHC"/>
    <property type="match status" value="1"/>
</dbReference>
<dbReference type="InterPro" id="IPR036691">
    <property type="entry name" value="Endo/exonu/phosph_ase_sf"/>
</dbReference>
<evidence type="ECO:0000313" key="4">
    <source>
        <dbReference type="EMBL" id="KAH0822735.1"/>
    </source>
</evidence>
<dbReference type="GO" id="GO:0003676">
    <property type="term" value="F:nucleic acid binding"/>
    <property type="evidence" value="ECO:0007669"/>
    <property type="project" value="InterPro"/>
</dbReference>
<feature type="region of interest" description="Disordered" evidence="2">
    <location>
        <begin position="138"/>
        <end position="158"/>
    </location>
</feature>
<dbReference type="InterPro" id="IPR001878">
    <property type="entry name" value="Znf_CCHC"/>
</dbReference>
<evidence type="ECO:0000313" key="5">
    <source>
        <dbReference type="Proteomes" id="UP000719412"/>
    </source>
</evidence>
<comment type="caution">
    <text evidence="4">The sequence shown here is derived from an EMBL/GenBank/DDBJ whole genome shotgun (WGS) entry which is preliminary data.</text>
</comment>
<dbReference type="Gene3D" id="3.60.10.10">
    <property type="entry name" value="Endonuclease/exonuclease/phosphatase"/>
    <property type="match status" value="1"/>
</dbReference>
<dbReference type="PANTHER" id="PTHR19446">
    <property type="entry name" value="REVERSE TRANSCRIPTASES"/>
    <property type="match status" value="1"/>
</dbReference>
<feature type="compositionally biased region" description="Basic and acidic residues" evidence="2">
    <location>
        <begin position="865"/>
        <end position="875"/>
    </location>
</feature>
<dbReference type="InterPro" id="IPR043502">
    <property type="entry name" value="DNA/RNA_pol_sf"/>
</dbReference>
<proteinExistence type="predicted"/>
<keyword evidence="5" id="KW-1185">Reference proteome</keyword>
<keyword evidence="1" id="KW-0862">Zinc</keyword>
<dbReference type="InterPro" id="IPR036875">
    <property type="entry name" value="Znf_CCHC_sf"/>
</dbReference>
<name>A0A8J6HXY4_TENMO</name>
<evidence type="ECO:0000256" key="1">
    <source>
        <dbReference type="PROSITE-ProRule" id="PRU00047"/>
    </source>
</evidence>
<keyword evidence="1" id="KW-0863">Zinc-finger</keyword>
<dbReference type="SUPFAM" id="SSF56672">
    <property type="entry name" value="DNA/RNA polymerases"/>
    <property type="match status" value="1"/>
</dbReference>
<dbReference type="SUPFAM" id="SSF56219">
    <property type="entry name" value="DNase I-like"/>
    <property type="match status" value="1"/>
</dbReference>
<protein>
    <recommendedName>
        <fullName evidence="3">CCHC-type domain-containing protein</fullName>
    </recommendedName>
</protein>
<dbReference type="GO" id="GO:0008270">
    <property type="term" value="F:zinc ion binding"/>
    <property type="evidence" value="ECO:0007669"/>
    <property type="project" value="UniProtKB-KW"/>
</dbReference>
<keyword evidence="1" id="KW-0479">Metal-binding</keyword>
<accession>A0A8J6HXY4</accession>
<dbReference type="GO" id="GO:0071897">
    <property type="term" value="P:DNA biosynthetic process"/>
    <property type="evidence" value="ECO:0007669"/>
    <property type="project" value="UniProtKB-ARBA"/>
</dbReference>
<dbReference type="InterPro" id="IPR005135">
    <property type="entry name" value="Endo/exonuclease/phosphatase"/>
</dbReference>
<dbReference type="SMART" id="SM00343">
    <property type="entry name" value="ZnF_C2HC"/>
    <property type="match status" value="2"/>
</dbReference>
<dbReference type="Pfam" id="PF14529">
    <property type="entry name" value="Exo_endo_phos_2"/>
    <property type="match status" value="1"/>
</dbReference>